<accession>A0A423WHL4</accession>
<evidence type="ECO:0000313" key="1">
    <source>
        <dbReference type="EMBL" id="ROW02830.1"/>
    </source>
</evidence>
<reference evidence="1 2" key="1">
    <citation type="submission" date="2015-09" db="EMBL/GenBank/DDBJ databases">
        <title>Host preference determinants of Valsa canker pathogens revealed by comparative genomics.</title>
        <authorList>
            <person name="Yin Z."/>
            <person name="Huang L."/>
        </authorList>
    </citation>
    <scope>NUCLEOTIDE SEQUENCE [LARGE SCALE GENOMIC DNA]</scope>
    <source>
        <strain evidence="1 2">YSFL</strain>
    </source>
</reference>
<evidence type="ECO:0000313" key="2">
    <source>
        <dbReference type="Proteomes" id="UP000284375"/>
    </source>
</evidence>
<dbReference type="AlphaFoldDB" id="A0A423WHL4"/>
<comment type="caution">
    <text evidence="1">The sequence shown here is derived from an EMBL/GenBank/DDBJ whole genome shotgun (WGS) entry which is preliminary data.</text>
</comment>
<dbReference type="PANTHER" id="PTHR39153">
    <property type="entry name" value="AGR244WP"/>
    <property type="match status" value="1"/>
</dbReference>
<dbReference type="OrthoDB" id="3979469at2759"/>
<gene>
    <name evidence="1" type="ORF">VSDG_01615</name>
</gene>
<dbReference type="EMBL" id="LJZO01000004">
    <property type="protein sequence ID" value="ROW02830.1"/>
    <property type="molecule type" value="Genomic_DNA"/>
</dbReference>
<evidence type="ECO:0008006" key="3">
    <source>
        <dbReference type="Google" id="ProtNLM"/>
    </source>
</evidence>
<dbReference type="PANTHER" id="PTHR39153:SF1">
    <property type="entry name" value="AGR244WP"/>
    <property type="match status" value="1"/>
</dbReference>
<dbReference type="InterPro" id="IPR038882">
    <property type="entry name" value="Rcf3"/>
</dbReference>
<keyword evidence="2" id="KW-1185">Reference proteome</keyword>
<proteinExistence type="predicted"/>
<sequence>MRSHDAMRDEEAVDAAWEASKGAVYGAVKWGALTGILSGVGYLTSPLYRGLTIQFKVYLQMSGMAFGSMVEADHRMRQYEARVRMQRRIAKERAVWQRLQEEFGDDNES</sequence>
<organism evidence="1 2">
    <name type="scientific">Cytospora chrysosperma</name>
    <name type="common">Cytospora canker fungus</name>
    <name type="synonym">Sphaeria chrysosperma</name>
    <dbReference type="NCBI Taxonomy" id="252740"/>
    <lineage>
        <taxon>Eukaryota</taxon>
        <taxon>Fungi</taxon>
        <taxon>Dikarya</taxon>
        <taxon>Ascomycota</taxon>
        <taxon>Pezizomycotina</taxon>
        <taxon>Sordariomycetes</taxon>
        <taxon>Sordariomycetidae</taxon>
        <taxon>Diaporthales</taxon>
        <taxon>Cytosporaceae</taxon>
        <taxon>Cytospora</taxon>
    </lineage>
</organism>
<protein>
    <recommendedName>
        <fullName evidence="3">Imidazoleglycerol-phosphate dehydratase</fullName>
    </recommendedName>
</protein>
<name>A0A423WHL4_CYTCH</name>
<dbReference type="Proteomes" id="UP000284375">
    <property type="component" value="Unassembled WGS sequence"/>
</dbReference>